<evidence type="ECO:0000313" key="2">
    <source>
        <dbReference type="Proteomes" id="UP000262073"/>
    </source>
</evidence>
<dbReference type="AlphaFoldDB" id="A0A346NMY1"/>
<organism evidence="1 2">
    <name type="scientific">Salinimonas sediminis</name>
    <dbReference type="NCBI Taxonomy" id="2303538"/>
    <lineage>
        <taxon>Bacteria</taxon>
        <taxon>Pseudomonadati</taxon>
        <taxon>Pseudomonadota</taxon>
        <taxon>Gammaproteobacteria</taxon>
        <taxon>Alteromonadales</taxon>
        <taxon>Alteromonadaceae</taxon>
        <taxon>Alteromonas/Salinimonas group</taxon>
        <taxon>Salinimonas</taxon>
    </lineage>
</organism>
<evidence type="ECO:0000313" key="1">
    <source>
        <dbReference type="EMBL" id="AXR06888.1"/>
    </source>
</evidence>
<sequence>MENDNEPQGEKGIAGMKGLESAIANGETDRVKQYLTSQMLDELQKSYLIDLANTANNTHIAKLIEDTPTRP</sequence>
<dbReference type="Proteomes" id="UP000262073">
    <property type="component" value="Chromosome"/>
</dbReference>
<dbReference type="KEGG" id="salm:D0Y50_11295"/>
<keyword evidence="2" id="KW-1185">Reference proteome</keyword>
<name>A0A346NMY1_9ALTE</name>
<dbReference type="RefSeq" id="WP_108567182.1">
    <property type="nucleotide sequence ID" value="NZ_CP031769.1"/>
</dbReference>
<dbReference type="OrthoDB" id="6387895at2"/>
<protein>
    <submittedName>
        <fullName evidence="1">Uncharacterized protein</fullName>
    </submittedName>
</protein>
<dbReference type="EMBL" id="CP031769">
    <property type="protein sequence ID" value="AXR06888.1"/>
    <property type="molecule type" value="Genomic_DNA"/>
</dbReference>
<reference evidence="1 2" key="1">
    <citation type="submission" date="2018-08" db="EMBL/GenBank/DDBJ databases">
        <title>Salinimonas sediminis sp. nov., a piezophilic bacterium isolated from a deep-sea sediment sample from the New Britain Trench.</title>
        <authorList>
            <person name="Cao J."/>
        </authorList>
    </citation>
    <scope>NUCLEOTIDE SEQUENCE [LARGE SCALE GENOMIC DNA]</scope>
    <source>
        <strain evidence="1 2">N102</strain>
    </source>
</reference>
<gene>
    <name evidence="1" type="ORF">D0Y50_11295</name>
</gene>
<accession>A0A346NMY1</accession>
<proteinExistence type="predicted"/>